<evidence type="ECO:0000259" key="1">
    <source>
        <dbReference type="Pfam" id="PF20209"/>
    </source>
</evidence>
<accession>A0A165JUI9</accession>
<proteinExistence type="predicted"/>
<dbReference type="EMBL" id="KV425958">
    <property type="protein sequence ID" value="KZV95351.1"/>
    <property type="molecule type" value="Genomic_DNA"/>
</dbReference>
<feature type="domain" description="DUF6570" evidence="1">
    <location>
        <begin position="1"/>
        <end position="117"/>
    </location>
</feature>
<dbReference type="InterPro" id="IPR046700">
    <property type="entry name" value="DUF6570"/>
</dbReference>
<dbReference type="OrthoDB" id="3235800at2759"/>
<organism evidence="2 3">
    <name type="scientific">Exidia glandulosa HHB12029</name>
    <dbReference type="NCBI Taxonomy" id="1314781"/>
    <lineage>
        <taxon>Eukaryota</taxon>
        <taxon>Fungi</taxon>
        <taxon>Dikarya</taxon>
        <taxon>Basidiomycota</taxon>
        <taxon>Agaricomycotina</taxon>
        <taxon>Agaricomycetes</taxon>
        <taxon>Auriculariales</taxon>
        <taxon>Exidiaceae</taxon>
        <taxon>Exidia</taxon>
    </lineage>
</organism>
<dbReference type="Proteomes" id="UP000077266">
    <property type="component" value="Unassembled WGS sequence"/>
</dbReference>
<dbReference type="STRING" id="1314781.A0A165JUI9"/>
<gene>
    <name evidence="2" type="ORF">EXIGLDRAFT_610720</name>
</gene>
<evidence type="ECO:0000313" key="3">
    <source>
        <dbReference type="Proteomes" id="UP000077266"/>
    </source>
</evidence>
<dbReference type="InParanoid" id="A0A165JUI9"/>
<dbReference type="Pfam" id="PF20209">
    <property type="entry name" value="DUF6570"/>
    <property type="match status" value="1"/>
</dbReference>
<name>A0A165JUI9_EXIGL</name>
<dbReference type="AlphaFoldDB" id="A0A165JUI9"/>
<reference evidence="2 3" key="1">
    <citation type="journal article" date="2016" name="Mol. Biol. Evol.">
        <title>Comparative Genomics of Early-Diverging Mushroom-Forming Fungi Provides Insights into the Origins of Lignocellulose Decay Capabilities.</title>
        <authorList>
            <person name="Nagy L.G."/>
            <person name="Riley R."/>
            <person name="Tritt A."/>
            <person name="Adam C."/>
            <person name="Daum C."/>
            <person name="Floudas D."/>
            <person name="Sun H."/>
            <person name="Yadav J.S."/>
            <person name="Pangilinan J."/>
            <person name="Larsson K.H."/>
            <person name="Matsuura K."/>
            <person name="Barry K."/>
            <person name="Labutti K."/>
            <person name="Kuo R."/>
            <person name="Ohm R.A."/>
            <person name="Bhattacharya S.S."/>
            <person name="Shirouzu T."/>
            <person name="Yoshinaga Y."/>
            <person name="Martin F.M."/>
            <person name="Grigoriev I.V."/>
            <person name="Hibbett D.S."/>
        </authorList>
    </citation>
    <scope>NUCLEOTIDE SEQUENCE [LARGE SCALE GENOMIC DNA]</scope>
    <source>
        <strain evidence="2 3">HHB12029</strain>
    </source>
</reference>
<protein>
    <recommendedName>
        <fullName evidence="1">DUF6570 domain-containing protein</fullName>
    </recommendedName>
</protein>
<evidence type="ECO:0000313" key="2">
    <source>
        <dbReference type="EMBL" id="KZV95351.1"/>
    </source>
</evidence>
<keyword evidence="3" id="KW-1185">Reference proteome</keyword>
<feature type="non-terminal residue" evidence="2">
    <location>
        <position position="238"/>
    </location>
</feature>
<sequence>MIARCRAKAWIVQLKQDEEQEGLPGAFRPWAQRAMRGHIITYPQHVQHIASLLPPSVEELASRVAIIFVGSSPPSTEWLLKKAKPLTVRADRVRAALRWLKANNPLYRDVQINTGVLEQLERDPLLPFHIQHVVPTRADESLTSRYDGTTPDIAFENVVIADVEGRVSSNDLRAAALRHMKTGGGAIHIYHDATPADNIKQPTLFPMIYPTLFPYGVGGFEQERHSRLSMKRQVKHFL</sequence>